<dbReference type="InParanoid" id="H6QUN9"/>
<evidence type="ECO:0000313" key="2">
    <source>
        <dbReference type="Proteomes" id="UP000008783"/>
    </source>
</evidence>
<dbReference type="RefSeq" id="XP_003888788.1">
    <property type="nucleotide sequence ID" value="XM_003888739.1"/>
</dbReference>
<dbReference type="OrthoDB" id="10312027at2759"/>
<keyword evidence="2" id="KW-1185">Reference proteome</keyword>
<gene>
    <name evidence="1" type="ORF">PGTG_22503</name>
</gene>
<accession>H6QUN9</accession>
<reference evidence="2" key="1">
    <citation type="journal article" date="2011" name="Proc. Natl. Acad. Sci. U.S.A.">
        <title>Obligate biotrophy features unraveled by the genomic analysis of rust fungi.</title>
        <authorList>
            <person name="Duplessis S."/>
            <person name="Cuomo C.A."/>
            <person name="Lin Y.-C."/>
            <person name="Aerts A."/>
            <person name="Tisserant E."/>
            <person name="Veneault-Fourrey C."/>
            <person name="Joly D.L."/>
            <person name="Hacquard S."/>
            <person name="Amselem J."/>
            <person name="Cantarel B.L."/>
            <person name="Chiu R."/>
            <person name="Coutinho P.M."/>
            <person name="Feau N."/>
            <person name="Field M."/>
            <person name="Frey P."/>
            <person name="Gelhaye E."/>
            <person name="Goldberg J."/>
            <person name="Grabherr M.G."/>
            <person name="Kodira C.D."/>
            <person name="Kohler A."/>
            <person name="Kuees U."/>
            <person name="Lindquist E.A."/>
            <person name="Lucas S.M."/>
            <person name="Mago R."/>
            <person name="Mauceli E."/>
            <person name="Morin E."/>
            <person name="Murat C."/>
            <person name="Pangilinan J.L."/>
            <person name="Park R."/>
            <person name="Pearson M."/>
            <person name="Quesneville H."/>
            <person name="Rouhier N."/>
            <person name="Sakthikumar S."/>
            <person name="Salamov A.A."/>
            <person name="Schmutz J."/>
            <person name="Selles B."/>
            <person name="Shapiro H."/>
            <person name="Tanguay P."/>
            <person name="Tuskan G.A."/>
            <person name="Henrissat B."/>
            <person name="Van de Peer Y."/>
            <person name="Rouze P."/>
            <person name="Ellis J.G."/>
            <person name="Dodds P.N."/>
            <person name="Schein J.E."/>
            <person name="Zhong S."/>
            <person name="Hamelin R.C."/>
            <person name="Grigoriev I.V."/>
            <person name="Szabo L.J."/>
            <person name="Martin F."/>
        </authorList>
    </citation>
    <scope>NUCLEOTIDE SEQUENCE [LARGE SCALE GENOMIC DNA]</scope>
    <source>
        <strain evidence="2">CRL 75-36-700-3 / race SCCL</strain>
    </source>
</reference>
<dbReference type="AlphaFoldDB" id="H6QUN9"/>
<sequence>MPMFGRRETTQPNLSAVLIIPTVVARILQQLDAVLPRMNFMTIAHPCKIS</sequence>
<dbReference type="HOGENOM" id="CLU_3125694_0_0_1"/>
<dbReference type="Proteomes" id="UP000008783">
    <property type="component" value="Unassembled WGS sequence"/>
</dbReference>
<protein>
    <submittedName>
        <fullName evidence="1">Uncharacterized protein</fullName>
    </submittedName>
</protein>
<name>H6QUN9_PUCGT</name>
<organism evidence="1 2">
    <name type="scientific">Puccinia graminis f. sp. tritici (strain CRL 75-36-700-3 / race SCCL)</name>
    <name type="common">Black stem rust fungus</name>
    <dbReference type="NCBI Taxonomy" id="418459"/>
    <lineage>
        <taxon>Eukaryota</taxon>
        <taxon>Fungi</taxon>
        <taxon>Dikarya</taxon>
        <taxon>Basidiomycota</taxon>
        <taxon>Pucciniomycotina</taxon>
        <taxon>Pucciniomycetes</taxon>
        <taxon>Pucciniales</taxon>
        <taxon>Pucciniaceae</taxon>
        <taxon>Puccinia</taxon>
    </lineage>
</organism>
<dbReference type="GeneID" id="13541627"/>
<dbReference type="KEGG" id="pgr:PGTG_22503"/>
<dbReference type="EMBL" id="DS178347">
    <property type="protein sequence ID" value="EHS64751.1"/>
    <property type="molecule type" value="Genomic_DNA"/>
</dbReference>
<dbReference type="VEuPathDB" id="FungiDB:PGTG_22503"/>
<evidence type="ECO:0000313" key="1">
    <source>
        <dbReference type="EMBL" id="EHS64751.1"/>
    </source>
</evidence>
<proteinExistence type="predicted"/>